<dbReference type="InterPro" id="IPR025997">
    <property type="entry name" value="SBP_2_dom"/>
</dbReference>
<dbReference type="Pfam" id="PF13407">
    <property type="entry name" value="Peripla_BP_4"/>
    <property type="match status" value="1"/>
</dbReference>
<organism evidence="5 6">
    <name type="scientific">Aequitasia blattaphilus</name>
    <dbReference type="NCBI Taxonomy" id="2949332"/>
    <lineage>
        <taxon>Bacteria</taxon>
        <taxon>Bacillati</taxon>
        <taxon>Bacillota</taxon>
        <taxon>Clostridia</taxon>
        <taxon>Lachnospirales</taxon>
        <taxon>Lachnospiraceae</taxon>
        <taxon>Aequitasia</taxon>
    </lineage>
</organism>
<evidence type="ECO:0000313" key="6">
    <source>
        <dbReference type="Proteomes" id="UP001523566"/>
    </source>
</evidence>
<keyword evidence="1" id="KW-0805">Transcription regulation</keyword>
<evidence type="ECO:0000259" key="4">
    <source>
        <dbReference type="PROSITE" id="PS50932"/>
    </source>
</evidence>
<comment type="caution">
    <text evidence="5">The sequence shown here is derived from an EMBL/GenBank/DDBJ whole genome shotgun (WGS) entry which is preliminary data.</text>
</comment>
<dbReference type="PANTHER" id="PTHR30146">
    <property type="entry name" value="LACI-RELATED TRANSCRIPTIONAL REPRESSOR"/>
    <property type="match status" value="1"/>
</dbReference>
<dbReference type="CDD" id="cd01392">
    <property type="entry name" value="HTH_LacI"/>
    <property type="match status" value="1"/>
</dbReference>
<dbReference type="PANTHER" id="PTHR30146:SF109">
    <property type="entry name" value="HTH-TYPE TRANSCRIPTIONAL REGULATOR GALS"/>
    <property type="match status" value="1"/>
</dbReference>
<dbReference type="SUPFAM" id="SSF47413">
    <property type="entry name" value="lambda repressor-like DNA-binding domains"/>
    <property type="match status" value="1"/>
</dbReference>
<dbReference type="Gene3D" id="1.10.260.40">
    <property type="entry name" value="lambda repressor-like DNA-binding domains"/>
    <property type="match status" value="1"/>
</dbReference>
<evidence type="ECO:0000256" key="1">
    <source>
        <dbReference type="ARBA" id="ARBA00023015"/>
    </source>
</evidence>
<evidence type="ECO:0000313" key="5">
    <source>
        <dbReference type="EMBL" id="MCP1102603.1"/>
    </source>
</evidence>
<dbReference type="Proteomes" id="UP001523566">
    <property type="component" value="Unassembled WGS sequence"/>
</dbReference>
<name>A0ABT1E9Y6_9FIRM</name>
<dbReference type="InterPro" id="IPR010982">
    <property type="entry name" value="Lambda_DNA-bd_dom_sf"/>
</dbReference>
<dbReference type="InterPro" id="IPR000843">
    <property type="entry name" value="HTH_LacI"/>
</dbReference>
<dbReference type="InterPro" id="IPR028082">
    <property type="entry name" value="Peripla_BP_I"/>
</dbReference>
<keyword evidence="6" id="KW-1185">Reference proteome</keyword>
<gene>
    <name evidence="5" type="ORF">NK125_09270</name>
</gene>
<proteinExistence type="predicted"/>
<dbReference type="SUPFAM" id="SSF53822">
    <property type="entry name" value="Periplasmic binding protein-like I"/>
    <property type="match status" value="1"/>
</dbReference>
<dbReference type="PROSITE" id="PS50932">
    <property type="entry name" value="HTH_LACI_2"/>
    <property type="match status" value="1"/>
</dbReference>
<evidence type="ECO:0000256" key="2">
    <source>
        <dbReference type="ARBA" id="ARBA00023125"/>
    </source>
</evidence>
<dbReference type="SMART" id="SM00354">
    <property type="entry name" value="HTH_LACI"/>
    <property type="match status" value="1"/>
</dbReference>
<dbReference type="EMBL" id="JAMZFW010000012">
    <property type="protein sequence ID" value="MCP1102603.1"/>
    <property type="molecule type" value="Genomic_DNA"/>
</dbReference>
<dbReference type="CDD" id="cd06307">
    <property type="entry name" value="PBP1_sugar_binding"/>
    <property type="match status" value="1"/>
</dbReference>
<evidence type="ECO:0000256" key="3">
    <source>
        <dbReference type="ARBA" id="ARBA00023163"/>
    </source>
</evidence>
<protein>
    <submittedName>
        <fullName evidence="5">LacI family DNA-binding transcriptional regulator</fullName>
    </submittedName>
</protein>
<dbReference type="Pfam" id="PF00356">
    <property type="entry name" value="LacI"/>
    <property type="match status" value="1"/>
</dbReference>
<keyword evidence="3" id="KW-0804">Transcription</keyword>
<reference evidence="5 6" key="1">
    <citation type="journal article" date="2022" name="Genome Biol. Evol.">
        <title>Host diet, physiology and behaviors set the stage for Lachnospiraceae cladogenesis.</title>
        <authorList>
            <person name="Vera-Ponce De Leon A."/>
            <person name="Schneider M."/>
            <person name="Jahnes B.C."/>
            <person name="Sadowski V."/>
            <person name="Camuy-Velez L.A."/>
            <person name="Duan J."/>
            <person name="Sabree Z.L."/>
        </authorList>
    </citation>
    <scope>NUCLEOTIDE SEQUENCE [LARGE SCALE GENOMIC DNA]</scope>
    <source>
        <strain evidence="5 6">PAL113</strain>
    </source>
</reference>
<keyword evidence="2 5" id="KW-0238">DNA-binding</keyword>
<dbReference type="GO" id="GO:0003677">
    <property type="term" value="F:DNA binding"/>
    <property type="evidence" value="ECO:0007669"/>
    <property type="project" value="UniProtKB-KW"/>
</dbReference>
<dbReference type="RefSeq" id="WP_262066390.1">
    <property type="nucleotide sequence ID" value="NZ_JAMXOD010000012.1"/>
</dbReference>
<feature type="domain" description="HTH lacI-type" evidence="4">
    <location>
        <begin position="3"/>
        <end position="57"/>
    </location>
</feature>
<dbReference type="Gene3D" id="3.40.50.2300">
    <property type="match status" value="2"/>
</dbReference>
<accession>A0ABT1E9Y6</accession>
<sequence length="344" mass="38429">MAVTSQQIADAAGVSRATVDRALKDRGRVRPEVAERIKKIAKEMGYHPNQAARMLALSKQHFKIGVLLSSMQTPFMQEVLKGVRDAKEEVEKKGVIIEIRTTYGKDVHQTIAALDELKQVGVRGIALVPTDDEKVKKKINQLTEEDNISVVTLNADVSKSKRICFVGQDNNKAGRTAAGLMAECLPANSQVCVIGGLELNPAIPSRTNGFIEGLRGIRPDIEIVDSLYVTNENDNKESEKIALKMIEKYPDLGGVYVSPPVVLGVCRAMRKKRVDKKIKLISHDLLQENLKQLEEGTINFLIGQEGYMQGYEPIMILFRLLVEERNPEKEFEYTSIIIKNRFNI</sequence>